<evidence type="ECO:0000313" key="3">
    <source>
        <dbReference type="Proteomes" id="UP000298781"/>
    </source>
</evidence>
<dbReference type="EMBL" id="CP039690">
    <property type="protein sequence ID" value="QCI67441.1"/>
    <property type="molecule type" value="Genomic_DNA"/>
</dbReference>
<evidence type="ECO:0000313" key="2">
    <source>
        <dbReference type="EMBL" id="QCI67441.1"/>
    </source>
</evidence>
<dbReference type="SMART" id="SM00953">
    <property type="entry name" value="RES"/>
    <property type="match status" value="1"/>
</dbReference>
<evidence type="ECO:0000259" key="1">
    <source>
        <dbReference type="SMART" id="SM00953"/>
    </source>
</evidence>
<protein>
    <submittedName>
        <fullName evidence="2">RES domain-containing protein</fullName>
    </submittedName>
</protein>
<sequence length="223" mass="23924">MSDKHAAAPAPCHRLIPSQFPPIGLFDTVATPADLAAVMELAGWTNDRLVAERLVRLPEREWVYGRPNSSVVMASFLHVAPGGMRFNGPDLGAWYAAAELVTAVVEVSHHLRREAAARGIIGTGRRYRAYSSGLAGSYLDIRGEQASRPGAYALDSYATSQILGEDVRAAGGAGIIYDSLRHAGGVNVAAHRPRNVVDVVQTDHYEITVEAASNRIEAKKLAL</sequence>
<keyword evidence="3" id="KW-1185">Reference proteome</keyword>
<dbReference type="InterPro" id="IPR014914">
    <property type="entry name" value="RES_dom"/>
</dbReference>
<proteinExistence type="predicted"/>
<dbReference type="KEGG" id="pstg:E8M01_26370"/>
<dbReference type="AlphaFoldDB" id="A0A4D7B3F3"/>
<organism evidence="2 3">
    <name type="scientific">Phreatobacter stygius</name>
    <dbReference type="NCBI Taxonomy" id="1940610"/>
    <lineage>
        <taxon>Bacteria</taxon>
        <taxon>Pseudomonadati</taxon>
        <taxon>Pseudomonadota</taxon>
        <taxon>Alphaproteobacteria</taxon>
        <taxon>Hyphomicrobiales</taxon>
        <taxon>Phreatobacteraceae</taxon>
        <taxon>Phreatobacter</taxon>
    </lineage>
</organism>
<dbReference type="Pfam" id="PF08808">
    <property type="entry name" value="RES"/>
    <property type="match status" value="1"/>
</dbReference>
<name>A0A4D7B3F3_9HYPH</name>
<dbReference type="Proteomes" id="UP000298781">
    <property type="component" value="Chromosome"/>
</dbReference>
<reference evidence="2 3" key="1">
    <citation type="submission" date="2019-04" db="EMBL/GenBank/DDBJ databases">
        <title>Phreatobacter aquaticus sp. nov.</title>
        <authorList>
            <person name="Choi A."/>
        </authorList>
    </citation>
    <scope>NUCLEOTIDE SEQUENCE [LARGE SCALE GENOMIC DNA]</scope>
    <source>
        <strain evidence="2 3">KCTC 52518</strain>
    </source>
</reference>
<accession>A0A4D7B3F3</accession>
<gene>
    <name evidence="2" type="ORF">E8M01_26370</name>
</gene>
<feature type="domain" description="RES" evidence="1">
    <location>
        <begin position="75"/>
        <end position="202"/>
    </location>
</feature>
<dbReference type="OrthoDB" id="9795903at2"/>
<dbReference type="RefSeq" id="WP_136962872.1">
    <property type="nucleotide sequence ID" value="NZ_CP039690.1"/>
</dbReference>